<reference evidence="1" key="1">
    <citation type="submission" date="2022-07" db="EMBL/GenBank/DDBJ databases">
        <title>Chromosome-level genome of Muraenolepis orangiensis.</title>
        <authorList>
            <person name="Kim J."/>
        </authorList>
    </citation>
    <scope>NUCLEOTIDE SEQUENCE</scope>
    <source>
        <strain evidence="1">KU_S4_2022</strain>
        <tissue evidence="1">Muscle</tissue>
    </source>
</reference>
<evidence type="ECO:0000313" key="2">
    <source>
        <dbReference type="Proteomes" id="UP001148018"/>
    </source>
</evidence>
<sequence>MKWSGGHGGNTLFIFHAKQHSVEVGRTGHYFIYLDLKLNCTSSQCGTGRLEVEVRASEGEPVLTCSVNLHKSPVSQKCWQVFRMDQAGTRLVTRMHVLEGGPGGWALDTAASGQGIFPVGGAS</sequence>
<dbReference type="InterPro" id="IPR008983">
    <property type="entry name" value="Tumour_necrosis_fac-like_dom"/>
</dbReference>
<comment type="caution">
    <text evidence="1">The sequence shown here is derived from an EMBL/GenBank/DDBJ whole genome shotgun (WGS) entry which is preliminary data.</text>
</comment>
<name>A0A9Q0EUY2_9TELE</name>
<dbReference type="OrthoDB" id="9899228at2759"/>
<evidence type="ECO:0000313" key="1">
    <source>
        <dbReference type="EMBL" id="KAJ3613941.1"/>
    </source>
</evidence>
<protein>
    <submittedName>
        <fullName evidence="1">Uncharacterized protein</fullName>
    </submittedName>
</protein>
<dbReference type="Proteomes" id="UP001148018">
    <property type="component" value="Unassembled WGS sequence"/>
</dbReference>
<organism evidence="1 2">
    <name type="scientific">Muraenolepis orangiensis</name>
    <name type="common">Patagonian moray cod</name>
    <dbReference type="NCBI Taxonomy" id="630683"/>
    <lineage>
        <taxon>Eukaryota</taxon>
        <taxon>Metazoa</taxon>
        <taxon>Chordata</taxon>
        <taxon>Craniata</taxon>
        <taxon>Vertebrata</taxon>
        <taxon>Euteleostomi</taxon>
        <taxon>Actinopterygii</taxon>
        <taxon>Neopterygii</taxon>
        <taxon>Teleostei</taxon>
        <taxon>Neoteleostei</taxon>
        <taxon>Acanthomorphata</taxon>
        <taxon>Zeiogadaria</taxon>
        <taxon>Gadariae</taxon>
        <taxon>Gadiformes</taxon>
        <taxon>Muraenolepidoidei</taxon>
        <taxon>Muraenolepididae</taxon>
        <taxon>Muraenolepis</taxon>
    </lineage>
</organism>
<proteinExistence type="predicted"/>
<accession>A0A9Q0EUY2</accession>
<keyword evidence="2" id="KW-1185">Reference proteome</keyword>
<dbReference type="AlphaFoldDB" id="A0A9Q0EUY2"/>
<dbReference type="EMBL" id="JANIIK010000034">
    <property type="protein sequence ID" value="KAJ3613941.1"/>
    <property type="molecule type" value="Genomic_DNA"/>
</dbReference>
<gene>
    <name evidence="1" type="ORF">NHX12_017520</name>
</gene>
<dbReference type="Gene3D" id="2.60.120.40">
    <property type="match status" value="1"/>
</dbReference>